<comment type="caution">
    <text evidence="3">The sequence shown here is derived from an EMBL/GenBank/DDBJ whole genome shotgun (WGS) entry which is preliminary data.</text>
</comment>
<dbReference type="InterPro" id="IPR003788">
    <property type="entry name" value="NDUFAF7"/>
</dbReference>
<sequence length="343" mass="37671">MPILAISSALLVAKDRVMKAFVDFMADSLYGPDGFYESGGRAGRQGDFLTSPEVGPLFGAVIARFLDAEWNRLGRPDHFTVADVGAGPGTLARAILTAQPECASAMTYLAVEISAAQRAEHPEGVISCADLPDEPFVGVIIANELLDNMPFRLVVHDDGWREAFVDESGGRPVERLGPRLDPVPSFLPYDAVLGARAPIQTEASRWLVKARHQLIEGTVVVFDYVSRTTLDLVIRPWREWLRTYRGHERGDHYLAAPGSQDITVEVALDQFPPPSVVRSQSQWLQFHGIEDLVAEGKAYWTEHAAHPDLAAIMMRSRVSESEALLDPDGLGGFTVLEWRVDAA</sequence>
<keyword evidence="1" id="KW-0489">Methyltransferase</keyword>
<evidence type="ECO:0000256" key="1">
    <source>
        <dbReference type="ARBA" id="ARBA00022603"/>
    </source>
</evidence>
<dbReference type="InterPro" id="IPR038375">
    <property type="entry name" value="NDUFAF7_sf"/>
</dbReference>
<proteinExistence type="predicted"/>
<dbReference type="Pfam" id="PF02636">
    <property type="entry name" value="Methyltransf_28"/>
    <property type="match status" value="1"/>
</dbReference>
<dbReference type="GO" id="GO:0032259">
    <property type="term" value="P:methylation"/>
    <property type="evidence" value="ECO:0007669"/>
    <property type="project" value="UniProtKB-KW"/>
</dbReference>
<protein>
    <recommendedName>
        <fullName evidence="5">SAM-dependent methyltransferase</fullName>
    </recommendedName>
</protein>
<dbReference type="AlphaFoldDB" id="A0A2G6K6Z4"/>
<dbReference type="EMBL" id="PDSL01000082">
    <property type="protein sequence ID" value="PIE31441.1"/>
    <property type="molecule type" value="Genomic_DNA"/>
</dbReference>
<evidence type="ECO:0000256" key="2">
    <source>
        <dbReference type="ARBA" id="ARBA00022679"/>
    </source>
</evidence>
<evidence type="ECO:0008006" key="5">
    <source>
        <dbReference type="Google" id="ProtNLM"/>
    </source>
</evidence>
<evidence type="ECO:0000313" key="3">
    <source>
        <dbReference type="EMBL" id="PIE31441.1"/>
    </source>
</evidence>
<dbReference type="SUPFAM" id="SSF53335">
    <property type="entry name" value="S-adenosyl-L-methionine-dependent methyltransferases"/>
    <property type="match status" value="1"/>
</dbReference>
<dbReference type="GO" id="GO:0035243">
    <property type="term" value="F:protein-arginine omega-N symmetric methyltransferase activity"/>
    <property type="evidence" value="ECO:0007669"/>
    <property type="project" value="TreeGrafter"/>
</dbReference>
<evidence type="ECO:0000313" key="4">
    <source>
        <dbReference type="Proteomes" id="UP000230914"/>
    </source>
</evidence>
<dbReference type="InterPro" id="IPR029063">
    <property type="entry name" value="SAM-dependent_MTases_sf"/>
</dbReference>
<organism evidence="3 4">
    <name type="scientific">Ilumatobacter coccineus</name>
    <dbReference type="NCBI Taxonomy" id="467094"/>
    <lineage>
        <taxon>Bacteria</taxon>
        <taxon>Bacillati</taxon>
        <taxon>Actinomycetota</taxon>
        <taxon>Acidimicrobiia</taxon>
        <taxon>Acidimicrobiales</taxon>
        <taxon>Ilumatobacteraceae</taxon>
        <taxon>Ilumatobacter</taxon>
    </lineage>
</organism>
<dbReference type="Gene3D" id="3.40.50.12710">
    <property type="match status" value="1"/>
</dbReference>
<name>A0A2G6K6Z4_9ACTN</name>
<keyword evidence="2" id="KW-0808">Transferase</keyword>
<dbReference type="PANTHER" id="PTHR12049">
    <property type="entry name" value="PROTEIN ARGININE METHYLTRANSFERASE NDUFAF7, MITOCHONDRIAL"/>
    <property type="match status" value="1"/>
</dbReference>
<reference evidence="3 4" key="1">
    <citation type="submission" date="2017-10" db="EMBL/GenBank/DDBJ databases">
        <title>Novel microbial diversity and functional potential in the marine mammal oral microbiome.</title>
        <authorList>
            <person name="Dudek N.K."/>
            <person name="Sun C.L."/>
            <person name="Burstein D."/>
            <person name="Kantor R.S."/>
            <person name="Aliaga Goltsman D.S."/>
            <person name="Bik E.M."/>
            <person name="Thomas B.C."/>
            <person name="Banfield J.F."/>
            <person name="Relman D.A."/>
        </authorList>
    </citation>
    <scope>NUCLEOTIDE SEQUENCE [LARGE SCALE GENOMIC DNA]</scope>
    <source>
        <strain evidence="3">DOLJORAL78_61_10</strain>
    </source>
</reference>
<dbReference type="PANTHER" id="PTHR12049:SF7">
    <property type="entry name" value="PROTEIN ARGININE METHYLTRANSFERASE NDUFAF7, MITOCHONDRIAL"/>
    <property type="match status" value="1"/>
</dbReference>
<dbReference type="Proteomes" id="UP000230914">
    <property type="component" value="Unassembled WGS sequence"/>
</dbReference>
<accession>A0A2G6K6Z4</accession>
<gene>
    <name evidence="3" type="ORF">CSA55_05655</name>
</gene>